<evidence type="ECO:0008006" key="3">
    <source>
        <dbReference type="Google" id="ProtNLM"/>
    </source>
</evidence>
<reference evidence="1 2" key="1">
    <citation type="submission" date="2019-03" db="EMBL/GenBank/DDBJ databases">
        <title>Genomic Encyclopedia of Type Strains, Phase III (KMG-III): the genomes of soil and plant-associated and newly described type strains.</title>
        <authorList>
            <person name="Whitman W."/>
        </authorList>
    </citation>
    <scope>NUCLEOTIDE SEQUENCE [LARGE SCALE GENOMIC DNA]</scope>
    <source>
        <strain evidence="1 2">VKM Ac-2570</strain>
    </source>
</reference>
<protein>
    <recommendedName>
        <fullName evidence="3">DUF91 domain-containing protein</fullName>
    </recommendedName>
</protein>
<comment type="caution">
    <text evidence="1">The sequence shown here is derived from an EMBL/GenBank/DDBJ whole genome shotgun (WGS) entry which is preliminary data.</text>
</comment>
<gene>
    <name evidence="1" type="ORF">EV650_0062</name>
</gene>
<dbReference type="Gene3D" id="3.40.1350.10">
    <property type="match status" value="1"/>
</dbReference>
<dbReference type="GO" id="GO:0003676">
    <property type="term" value="F:nucleic acid binding"/>
    <property type="evidence" value="ECO:0007669"/>
    <property type="project" value="InterPro"/>
</dbReference>
<dbReference type="EMBL" id="SODF01000001">
    <property type="protein sequence ID" value="TDW21245.1"/>
    <property type="molecule type" value="Genomic_DNA"/>
</dbReference>
<evidence type="ECO:0000313" key="1">
    <source>
        <dbReference type="EMBL" id="TDW21245.1"/>
    </source>
</evidence>
<organism evidence="1 2">
    <name type="scientific">Kribbella kalugense</name>
    <dbReference type="NCBI Taxonomy" id="2512221"/>
    <lineage>
        <taxon>Bacteria</taxon>
        <taxon>Bacillati</taxon>
        <taxon>Actinomycetota</taxon>
        <taxon>Actinomycetes</taxon>
        <taxon>Propionibacteriales</taxon>
        <taxon>Kribbellaceae</taxon>
        <taxon>Kribbella</taxon>
    </lineage>
</organism>
<dbReference type="Proteomes" id="UP000295447">
    <property type="component" value="Unassembled WGS sequence"/>
</dbReference>
<proteinExistence type="predicted"/>
<name>A0A4R7ZU65_9ACTN</name>
<evidence type="ECO:0000313" key="2">
    <source>
        <dbReference type="Proteomes" id="UP000295447"/>
    </source>
</evidence>
<keyword evidence="2" id="KW-1185">Reference proteome</keyword>
<dbReference type="InterPro" id="IPR011856">
    <property type="entry name" value="tRNA_endonuc-like_dom_sf"/>
</dbReference>
<sequence>MGRKFVVVREDGSEVVLEEVVAPDEQHLHDRFRRSPGLLPIEDMDLDGPLLVIGQEVGLASGRIDLVGLARSGDLLLVEFKTGPQNPDFRHVLAQLVDYGSDLWGQSLDEFDNTVVRRYLTSQYCTDRLMRDARSLAHARHAIWPDMQESEIDQFQIRLGEVLTTGDFHFVAVAQRFTQSMANTVRYLNQSMKRGKFYLVEMIRYQSTPVETDGQVLSAYAGQMIARPESQKSDPAARTDESQFLDTIADANYRQALQRFFDACRVSGLTFSWGIRGASIRIATQDRAEPLSIAWIFPSDGNNWSGLSDLTLGYDSGSLATRPSVKDQIERYAEAALSLRPAATRAKAKPMVAATFSPSSVVGQQDELIALITNTVASINDRGNLA</sequence>
<dbReference type="AlphaFoldDB" id="A0A4R7ZU65"/>
<accession>A0A4R7ZU65</accession>